<dbReference type="Gene3D" id="3.90.1140.10">
    <property type="entry name" value="Cyclic phosphodiesterase"/>
    <property type="match status" value="1"/>
</dbReference>
<dbReference type="RefSeq" id="WP_021330655.1">
    <property type="nucleotide sequence ID" value="NZ_AUZJ01000043.1"/>
</dbReference>
<evidence type="ECO:0000313" key="1">
    <source>
        <dbReference type="EMBL" id="ERF60256.1"/>
    </source>
</evidence>
<dbReference type="GO" id="GO:0016874">
    <property type="term" value="F:ligase activity"/>
    <property type="evidence" value="ECO:0007669"/>
    <property type="project" value="UniProtKB-KW"/>
</dbReference>
<dbReference type="InterPro" id="IPR009097">
    <property type="entry name" value="Cyclic_Pdiesterase"/>
</dbReference>
<comment type="caution">
    <text evidence="1">The sequence shown here is derived from an EMBL/GenBank/DDBJ whole genome shotgun (WGS) entry which is preliminary data.</text>
</comment>
<protein>
    <submittedName>
        <fullName evidence="1">2'-5' RNA ligase family protein</fullName>
    </submittedName>
</protein>
<dbReference type="PANTHER" id="PTHR40037:SF1">
    <property type="entry name" value="PHOSPHOESTERASE SAOUHSC_00951-RELATED"/>
    <property type="match status" value="1"/>
</dbReference>
<dbReference type="InterPro" id="IPR050580">
    <property type="entry name" value="2H_phosphoesterase_YjcG-like"/>
</dbReference>
<gene>
    <name evidence="2" type="ORF">HMPREF0860_0454</name>
    <name evidence="1" type="ORF">HMPREF1325_2668</name>
</gene>
<dbReference type="Pfam" id="PF13563">
    <property type="entry name" value="2_5_RNA_ligase2"/>
    <property type="match status" value="1"/>
</dbReference>
<evidence type="ECO:0000313" key="4">
    <source>
        <dbReference type="Proteomes" id="UP000016646"/>
    </source>
</evidence>
<evidence type="ECO:0000313" key="2">
    <source>
        <dbReference type="EMBL" id="ERJ97700.1"/>
    </source>
</evidence>
<dbReference type="Proteomes" id="UP000016412">
    <property type="component" value="Unassembled WGS sequence"/>
</dbReference>
<evidence type="ECO:0000313" key="3">
    <source>
        <dbReference type="Proteomes" id="UP000016412"/>
    </source>
</evidence>
<dbReference type="AlphaFoldDB" id="U2L014"/>
<proteinExistence type="predicted"/>
<reference evidence="3 4" key="1">
    <citation type="submission" date="2013-08" db="EMBL/GenBank/DDBJ databases">
        <authorList>
            <person name="Durkin A.S."/>
            <person name="Haft D.R."/>
            <person name="McCorrison J."/>
            <person name="Torralba M."/>
            <person name="Gillis M."/>
            <person name="Haft D.H."/>
            <person name="Methe B."/>
            <person name="Sutton G."/>
            <person name="Nelson K.E."/>
        </authorList>
    </citation>
    <scope>NUCLEOTIDE SEQUENCE [LARGE SCALE GENOMIC DNA]</scope>
    <source>
        <strain evidence="2 4">ATCC 35536</strain>
        <strain evidence="1 3">VPI DR56BR1116</strain>
    </source>
</reference>
<dbReference type="EMBL" id="AUZJ01000043">
    <property type="protein sequence ID" value="ERF60256.1"/>
    <property type="molecule type" value="Genomic_DNA"/>
</dbReference>
<organism evidence="1 3">
    <name type="scientific">Treponema socranskii subsp. socranskii VPI DR56BR1116 = ATCC 35536</name>
    <dbReference type="NCBI Taxonomy" id="1125725"/>
    <lineage>
        <taxon>Bacteria</taxon>
        <taxon>Pseudomonadati</taxon>
        <taxon>Spirochaetota</taxon>
        <taxon>Spirochaetia</taxon>
        <taxon>Spirochaetales</taxon>
        <taxon>Treponemataceae</taxon>
        <taxon>Treponema</taxon>
    </lineage>
</organism>
<sequence length="188" mass="20909">MIRQTHFIGVLIPENLLVPLEACRARMRARCGCKSGQGTPLHITLVPPFYLDENFSEHTLFEALAEAASAWGAKRQTLCCAVNGFGAFSSRTIFAHVEPSSEWTALRTLVYDSLLAKCPGTAKRDARTFVPHITLANRDIPPGAIEDALSYFDSLDLHEIFDVQSITLFAMRGGTWTEHETFAMTELY</sequence>
<dbReference type="EMBL" id="AVQI01000084">
    <property type="protein sequence ID" value="ERJ97700.1"/>
    <property type="molecule type" value="Genomic_DNA"/>
</dbReference>
<dbReference type="SUPFAM" id="SSF55144">
    <property type="entry name" value="LigT-like"/>
    <property type="match status" value="1"/>
</dbReference>
<dbReference type="eggNOG" id="COG1514">
    <property type="taxonomic scope" value="Bacteria"/>
</dbReference>
<keyword evidence="4" id="KW-1185">Reference proteome</keyword>
<name>U2L014_TRESO</name>
<dbReference type="STRING" id="1125725.HMPREF1325_2668"/>
<accession>U2L014</accession>
<keyword evidence="1" id="KW-0436">Ligase</keyword>
<dbReference type="Proteomes" id="UP000016646">
    <property type="component" value="Unassembled WGS sequence"/>
</dbReference>
<dbReference type="PATRIC" id="fig|1125725.3.peg.1842"/>
<dbReference type="PANTHER" id="PTHR40037">
    <property type="entry name" value="PHOSPHOESTERASE YJCG-RELATED"/>
    <property type="match status" value="1"/>
</dbReference>